<evidence type="ECO:0000313" key="4">
    <source>
        <dbReference type="Proteomes" id="UP000614714"/>
    </source>
</evidence>
<comment type="caution">
    <text evidence="3">The sequence shown here is derived from an EMBL/GenBank/DDBJ whole genome shotgun (WGS) entry which is preliminary data.</text>
</comment>
<dbReference type="Pfam" id="PF13020">
    <property type="entry name" value="NOV_C"/>
    <property type="match status" value="1"/>
</dbReference>
<dbReference type="InterPro" id="IPR024975">
    <property type="entry name" value="NOV_C"/>
</dbReference>
<accession>A0ABS0YEL5</accession>
<dbReference type="Pfam" id="PF14338">
    <property type="entry name" value="Mrr_N"/>
    <property type="match status" value="1"/>
</dbReference>
<reference evidence="3 4" key="1">
    <citation type="submission" date="2020-12" db="EMBL/GenBank/DDBJ databases">
        <title>Geomonas sp. Red421, isolated from paddy soil.</title>
        <authorList>
            <person name="Xu Z."/>
            <person name="Zhang Z."/>
            <person name="Masuda Y."/>
            <person name="Itoh H."/>
            <person name="Senoo K."/>
        </authorList>
    </citation>
    <scope>NUCLEOTIDE SEQUENCE [LARGE SCALE GENOMIC DNA]</scope>
    <source>
        <strain evidence="3 4">Red421</strain>
    </source>
</reference>
<proteinExistence type="predicted"/>
<keyword evidence="4" id="KW-1185">Reference proteome</keyword>
<dbReference type="EMBL" id="JAEMHL010000004">
    <property type="protein sequence ID" value="MBJ6750743.1"/>
    <property type="molecule type" value="Genomic_DNA"/>
</dbReference>
<feature type="domain" description="Restriction system protein Mrr-like N-terminal" evidence="2">
    <location>
        <begin position="50"/>
        <end position="122"/>
    </location>
</feature>
<protein>
    <submittedName>
        <fullName evidence="3">DUF3883 domain-containing protein</fullName>
    </submittedName>
</protein>
<sequence>MTTTYETLHLAAQQAWQRVKEEILFPKYSEITGPLVAELKRRGGSSKPSEQDQSGKTVYEALADHFGLSQEARDFRIYEANGAERSKWHNMVRWTRNDLVKSRMLSSAAHGLWTLTDKGNSLALNYLYEKAGQGLVQRGGGISLERFKQLLAEAKRVGEKGEDIVLRFEKQRLRTAGKISLANLVKQVSRVDVGAGYDILSFDVDGGERYIEVKSSKAKTAHSFELSGNEYKVAQVYRNKYFIYLVSDVDGSGDIIQLQDPFALHTSGRLILRASGYSVTIAEGV</sequence>
<gene>
    <name evidence="3" type="ORF">JFN91_10990</name>
</gene>
<dbReference type="RefSeq" id="WP_199389240.1">
    <property type="nucleotide sequence ID" value="NZ_JAEMHL010000004.1"/>
</dbReference>
<organism evidence="3 4">
    <name type="scientific">Geomonas anaerohicana</name>
    <dbReference type="NCBI Taxonomy" id="2798583"/>
    <lineage>
        <taxon>Bacteria</taxon>
        <taxon>Pseudomonadati</taxon>
        <taxon>Thermodesulfobacteriota</taxon>
        <taxon>Desulfuromonadia</taxon>
        <taxon>Geobacterales</taxon>
        <taxon>Geobacteraceae</taxon>
        <taxon>Geomonas</taxon>
    </lineage>
</organism>
<evidence type="ECO:0000259" key="1">
    <source>
        <dbReference type="Pfam" id="PF13020"/>
    </source>
</evidence>
<evidence type="ECO:0000313" key="3">
    <source>
        <dbReference type="EMBL" id="MBJ6750743.1"/>
    </source>
</evidence>
<name>A0ABS0YEL5_9BACT</name>
<dbReference type="InterPro" id="IPR025745">
    <property type="entry name" value="Mrr-like_N_dom"/>
</dbReference>
<dbReference type="Proteomes" id="UP000614714">
    <property type="component" value="Unassembled WGS sequence"/>
</dbReference>
<evidence type="ECO:0000259" key="2">
    <source>
        <dbReference type="Pfam" id="PF14338"/>
    </source>
</evidence>
<feature type="domain" description="Protein NO VEIN C-terminal" evidence="1">
    <location>
        <begin position="161"/>
        <end position="251"/>
    </location>
</feature>